<dbReference type="EMBL" id="JAPNUD010000017">
    <property type="protein sequence ID" value="MDA0640863.1"/>
    <property type="molecule type" value="Genomic_DNA"/>
</dbReference>
<reference evidence="2 3" key="1">
    <citation type="submission" date="2022-11" db="EMBL/GenBank/DDBJ databases">
        <title>Nonomuraea corallina sp. nov., a new species of the genus Nonomuraea isolated from sea side sediment in Thai sea.</title>
        <authorList>
            <person name="Ngamcharungchit C."/>
            <person name="Matsumoto A."/>
            <person name="Suriyachadkun C."/>
            <person name="Panbangred W."/>
            <person name="Inahashi Y."/>
            <person name="Intra B."/>
        </authorList>
    </citation>
    <scope>NUCLEOTIDE SEQUENCE [LARGE SCALE GENOMIC DNA]</scope>
    <source>
        <strain evidence="2 3">DSM 43553</strain>
    </source>
</reference>
<sequence>MLTDEVRGPRHHGVPVRGTRPADQRSARTAHRLHGIRHVSGRTVAPADGFPDRTPDVPPEEPGGRAA</sequence>
<evidence type="ECO:0000256" key="1">
    <source>
        <dbReference type="SAM" id="MobiDB-lite"/>
    </source>
</evidence>
<dbReference type="Proteomes" id="UP001212498">
    <property type="component" value="Unassembled WGS sequence"/>
</dbReference>
<protein>
    <submittedName>
        <fullName evidence="2">Uncharacterized protein</fullName>
    </submittedName>
</protein>
<comment type="caution">
    <text evidence="2">The sequence shown here is derived from an EMBL/GenBank/DDBJ whole genome shotgun (WGS) entry which is preliminary data.</text>
</comment>
<evidence type="ECO:0000313" key="2">
    <source>
        <dbReference type="EMBL" id="MDA0640863.1"/>
    </source>
</evidence>
<gene>
    <name evidence="2" type="ORF">OUY24_09565</name>
</gene>
<name>A0ABT4SV64_9ACTN</name>
<feature type="region of interest" description="Disordered" evidence="1">
    <location>
        <begin position="1"/>
        <end position="67"/>
    </location>
</feature>
<feature type="compositionally biased region" description="Basic residues" evidence="1">
    <location>
        <begin position="28"/>
        <end position="40"/>
    </location>
</feature>
<proteinExistence type="predicted"/>
<accession>A0ABT4SV64</accession>
<keyword evidence="3" id="KW-1185">Reference proteome</keyword>
<dbReference type="RefSeq" id="WP_148030243.1">
    <property type="nucleotide sequence ID" value="NZ_BAABFD010000001.1"/>
</dbReference>
<evidence type="ECO:0000313" key="3">
    <source>
        <dbReference type="Proteomes" id="UP001212498"/>
    </source>
</evidence>
<organism evidence="2 3">
    <name type="scientific">Nonomuraea ferruginea</name>
    <dbReference type="NCBI Taxonomy" id="46174"/>
    <lineage>
        <taxon>Bacteria</taxon>
        <taxon>Bacillati</taxon>
        <taxon>Actinomycetota</taxon>
        <taxon>Actinomycetes</taxon>
        <taxon>Streptosporangiales</taxon>
        <taxon>Streptosporangiaceae</taxon>
        <taxon>Nonomuraea</taxon>
    </lineage>
</organism>